<dbReference type="CDD" id="cd06257">
    <property type="entry name" value="DnaJ"/>
    <property type="match status" value="1"/>
</dbReference>
<dbReference type="InterPro" id="IPR036869">
    <property type="entry name" value="J_dom_sf"/>
</dbReference>
<dbReference type="InterPro" id="IPR032843">
    <property type="entry name" value="Jiv"/>
</dbReference>
<gene>
    <name evidence="4" type="primary">DNAJC14</name>
</gene>
<dbReference type="InterPro" id="IPR001623">
    <property type="entry name" value="DnaJ_domain"/>
</dbReference>
<dbReference type="Proteomes" id="UP000008672">
    <property type="component" value="Unassembled WGS sequence"/>
</dbReference>
<dbReference type="GeneTree" id="ENSGT00940000155637"/>
<dbReference type="eggNOG" id="KOG0720">
    <property type="taxonomic scope" value="Eukaryota"/>
</dbReference>
<feature type="compositionally biased region" description="Low complexity" evidence="1">
    <location>
        <begin position="518"/>
        <end position="533"/>
    </location>
</feature>
<dbReference type="STRING" id="7897.ENSLACP00000021289"/>
<sequence length="603" mass="68645">MQSCNCNDQSCCSESQKDQVDDLGDEEEKGFQSGEGKGNGGSSNDDEDDRKTSDDVCDESSVLSSGRKGGRRQRNRSATKNKEDLRETLKREGGRFQSSVGRNKPARKRNHPDGRQKPRTGINKQLEELFQSCISSFKIVVELILFVIHKCGEYVETGGKMMYSCCQLEASDLDSFKASAQALSQWVLFKVKHGFEKLKVSCFSSMEMTFGFLKMLFALFFLVLVLFVGCLRVCWRYVKAGFSIAGGKLTSNARTAHLLRFLQVSFLHRGWTLFKESRTWQRLPELFKNWKMWILASDRLRTDEPAAASYTGSPTSGRYQPDQEVERLLGMADIPEEDLNPFQVLRVEMTASDMELKKAYRQLAVLVHPDKNKHPRAEEAFKVLRAAWDIVSNPEKRKEYEIKRMAESELARSMNEFLTKLQDDLKEAMNTMMCSKCQGKHKRFEMDRAPTYARYCSECNKMHPAEEGDFWAESSMLGLKITYFAMMDGKVYDITEWAGCQRVGISPDTHRVPYHISFGNRNSGNGGRQRTNSESGPASAADLQDFINRMFQGAQGQMPNGGFFNPPPYGSTTSSPNPPRQDTAPKGDWKQKRRKKFKRPFPR</sequence>
<dbReference type="PANTHER" id="PTHR44665">
    <property type="entry name" value="DNAJ HOMOLOG SUBFAMILY C MEMBER 14"/>
    <property type="match status" value="1"/>
</dbReference>
<dbReference type="Ensembl" id="ENSLACT00000021430.1">
    <property type="protein sequence ID" value="ENSLACP00000021289.1"/>
    <property type="gene ID" value="ENSLACG00000018708.1"/>
</dbReference>
<feature type="compositionally biased region" description="Basic residues" evidence="1">
    <location>
        <begin position="68"/>
        <end position="79"/>
    </location>
</feature>
<feature type="compositionally biased region" description="Basic residues" evidence="1">
    <location>
        <begin position="591"/>
        <end position="603"/>
    </location>
</feature>
<feature type="compositionally biased region" description="Low complexity" evidence="1">
    <location>
        <begin position="1"/>
        <end position="14"/>
    </location>
</feature>
<dbReference type="PRINTS" id="PR00625">
    <property type="entry name" value="JDOMAIN"/>
</dbReference>
<dbReference type="Gene3D" id="1.10.287.110">
    <property type="entry name" value="DnaJ domain"/>
    <property type="match status" value="1"/>
</dbReference>
<dbReference type="PANTHER" id="PTHR44665:SF1">
    <property type="entry name" value="DNAJ HOMOLOG SUBFAMILY C MEMBER 14"/>
    <property type="match status" value="1"/>
</dbReference>
<proteinExistence type="predicted"/>
<dbReference type="Pfam" id="PF00226">
    <property type="entry name" value="DnaJ"/>
    <property type="match status" value="1"/>
</dbReference>
<protein>
    <submittedName>
        <fullName evidence="4">DnaJ heat shock protein family (Hsp40) member C14</fullName>
    </submittedName>
</protein>
<reference evidence="5" key="1">
    <citation type="submission" date="2011-08" db="EMBL/GenBank/DDBJ databases">
        <title>The draft genome of Latimeria chalumnae.</title>
        <authorList>
            <person name="Di Palma F."/>
            <person name="Alfoldi J."/>
            <person name="Johnson J."/>
            <person name="Berlin A."/>
            <person name="Gnerre S."/>
            <person name="Jaffe D."/>
            <person name="MacCallum I."/>
            <person name="Young S."/>
            <person name="Walker B.J."/>
            <person name="Lander E."/>
            <person name="Lindblad-Toh K."/>
        </authorList>
    </citation>
    <scope>NUCLEOTIDE SEQUENCE [LARGE SCALE GENOMIC DNA]</scope>
    <source>
        <strain evidence="5">Wild caught</strain>
    </source>
</reference>
<feature type="region of interest" description="Disordered" evidence="1">
    <location>
        <begin position="518"/>
        <end position="539"/>
    </location>
</feature>
<evidence type="ECO:0000256" key="2">
    <source>
        <dbReference type="SAM" id="Phobius"/>
    </source>
</evidence>
<evidence type="ECO:0000313" key="4">
    <source>
        <dbReference type="Ensembl" id="ENSLACP00000021289.1"/>
    </source>
</evidence>
<dbReference type="FunCoup" id="H3BHB8">
    <property type="interactions" value="641"/>
</dbReference>
<dbReference type="InterPro" id="IPR052317">
    <property type="entry name" value="Viral_replicn-host_int_reg"/>
</dbReference>
<evidence type="ECO:0000256" key="1">
    <source>
        <dbReference type="SAM" id="MobiDB-lite"/>
    </source>
</evidence>
<dbReference type="Pfam" id="PF14901">
    <property type="entry name" value="Jiv90"/>
    <property type="match status" value="1"/>
</dbReference>
<dbReference type="OMA" id="WLELPWF"/>
<accession>H3BHB8</accession>
<reference evidence="4" key="3">
    <citation type="submission" date="2025-09" db="UniProtKB">
        <authorList>
            <consortium name="Ensembl"/>
        </authorList>
    </citation>
    <scope>IDENTIFICATION</scope>
</reference>
<dbReference type="SMART" id="SM00271">
    <property type="entry name" value="DnaJ"/>
    <property type="match status" value="1"/>
</dbReference>
<feature type="region of interest" description="Disordered" evidence="1">
    <location>
        <begin position="554"/>
        <end position="603"/>
    </location>
</feature>
<keyword evidence="5" id="KW-1185">Reference proteome</keyword>
<organism evidence="4 5">
    <name type="scientific">Latimeria chalumnae</name>
    <name type="common">Coelacanth</name>
    <dbReference type="NCBI Taxonomy" id="7897"/>
    <lineage>
        <taxon>Eukaryota</taxon>
        <taxon>Metazoa</taxon>
        <taxon>Chordata</taxon>
        <taxon>Craniata</taxon>
        <taxon>Vertebrata</taxon>
        <taxon>Euteleostomi</taxon>
        <taxon>Coelacanthiformes</taxon>
        <taxon>Coelacanthidae</taxon>
        <taxon>Latimeria</taxon>
    </lineage>
</organism>
<dbReference type="EMBL" id="AFYH01001588">
    <property type="status" value="NOT_ANNOTATED_CDS"/>
    <property type="molecule type" value="Genomic_DNA"/>
</dbReference>
<evidence type="ECO:0000259" key="3">
    <source>
        <dbReference type="PROSITE" id="PS50076"/>
    </source>
</evidence>
<keyword evidence="2" id="KW-0472">Membrane</keyword>
<feature type="domain" description="J" evidence="3">
    <location>
        <begin position="340"/>
        <end position="404"/>
    </location>
</feature>
<dbReference type="HOGENOM" id="CLU_020746_0_0_1"/>
<feature type="transmembrane region" description="Helical" evidence="2">
    <location>
        <begin position="212"/>
        <end position="235"/>
    </location>
</feature>
<keyword evidence="2" id="KW-0812">Transmembrane</keyword>
<feature type="region of interest" description="Disordered" evidence="1">
    <location>
        <begin position="1"/>
        <end position="121"/>
    </location>
</feature>
<dbReference type="GO" id="GO:0050780">
    <property type="term" value="F:dopamine receptor binding"/>
    <property type="evidence" value="ECO:0007669"/>
    <property type="project" value="TreeGrafter"/>
</dbReference>
<dbReference type="InParanoid" id="H3BHB8"/>
<dbReference type="SUPFAM" id="SSF46565">
    <property type="entry name" value="Chaperone J-domain"/>
    <property type="match status" value="1"/>
</dbReference>
<dbReference type="AlphaFoldDB" id="H3BHB8"/>
<reference evidence="4" key="2">
    <citation type="submission" date="2025-08" db="UniProtKB">
        <authorList>
            <consortium name="Ensembl"/>
        </authorList>
    </citation>
    <scope>IDENTIFICATION</scope>
</reference>
<feature type="compositionally biased region" description="Basic and acidic residues" evidence="1">
    <location>
        <begin position="80"/>
        <end position="94"/>
    </location>
</feature>
<keyword evidence="2" id="KW-1133">Transmembrane helix</keyword>
<dbReference type="EMBL" id="AFYH01001589">
    <property type="status" value="NOT_ANNOTATED_CDS"/>
    <property type="molecule type" value="Genomic_DNA"/>
</dbReference>
<dbReference type="EMBL" id="AFYH01001590">
    <property type="status" value="NOT_ANNOTATED_CDS"/>
    <property type="molecule type" value="Genomic_DNA"/>
</dbReference>
<dbReference type="Bgee" id="ENSLACG00000018708">
    <property type="expression patterns" value="Expressed in muscle tissue and 2 other cell types or tissues"/>
</dbReference>
<name>H3BHB8_LATCH</name>
<evidence type="ECO:0000313" key="5">
    <source>
        <dbReference type="Proteomes" id="UP000008672"/>
    </source>
</evidence>
<dbReference type="PROSITE" id="PS50076">
    <property type="entry name" value="DNAJ_2"/>
    <property type="match status" value="1"/>
</dbReference>